<keyword evidence="5" id="KW-1185">Reference proteome</keyword>
<dbReference type="Proteomes" id="UP000294593">
    <property type="component" value="Unassembled WGS sequence"/>
</dbReference>
<gene>
    <name evidence="4" type="ORF">EV672_11194</name>
</gene>
<dbReference type="Gene3D" id="1.10.3210.40">
    <property type="match status" value="1"/>
</dbReference>
<dbReference type="AlphaFoldDB" id="A0A4R6R5F4"/>
<evidence type="ECO:0000313" key="4">
    <source>
        <dbReference type="EMBL" id="TDP80757.1"/>
    </source>
</evidence>
<proteinExistence type="predicted"/>
<comment type="caution">
    <text evidence="4">The sequence shown here is derived from an EMBL/GenBank/DDBJ whole genome shotgun (WGS) entry which is preliminary data.</text>
</comment>
<protein>
    <submittedName>
        <fullName evidence="4">Integrating conjugative element relaxase (TIGR03760 family)</fullName>
    </submittedName>
</protein>
<dbReference type="OrthoDB" id="6190309at2"/>
<feature type="region of interest" description="Disordered" evidence="1">
    <location>
        <begin position="490"/>
        <end position="598"/>
    </location>
</feature>
<evidence type="ECO:0000259" key="2">
    <source>
        <dbReference type="Pfam" id="PF07514"/>
    </source>
</evidence>
<feature type="domain" description="Putative conjugal transfer nickase/helicase TraI C-terminal" evidence="3">
    <location>
        <begin position="662"/>
        <end position="787"/>
    </location>
</feature>
<feature type="domain" description="Uncharacterised" evidence="2">
    <location>
        <begin position="62"/>
        <end position="378"/>
    </location>
</feature>
<dbReference type="SUPFAM" id="SSF109604">
    <property type="entry name" value="HD-domain/PDEase-like"/>
    <property type="match status" value="1"/>
</dbReference>
<organism evidence="4 5">
    <name type="scientific">Aquabacterium commune</name>
    <dbReference type="NCBI Taxonomy" id="70586"/>
    <lineage>
        <taxon>Bacteria</taxon>
        <taxon>Pseudomonadati</taxon>
        <taxon>Pseudomonadota</taxon>
        <taxon>Betaproteobacteria</taxon>
        <taxon>Burkholderiales</taxon>
        <taxon>Aquabacterium</taxon>
    </lineage>
</organism>
<dbReference type="SUPFAM" id="SSF46785">
    <property type="entry name" value="Winged helix' DNA-binding domain"/>
    <property type="match status" value="1"/>
</dbReference>
<dbReference type="EMBL" id="SNXW01000011">
    <property type="protein sequence ID" value="TDP80757.1"/>
    <property type="molecule type" value="Genomic_DNA"/>
</dbReference>
<feature type="compositionally biased region" description="Basic and acidic residues" evidence="1">
    <location>
        <begin position="589"/>
        <end position="598"/>
    </location>
</feature>
<evidence type="ECO:0000259" key="3">
    <source>
        <dbReference type="Pfam" id="PF07515"/>
    </source>
</evidence>
<feature type="compositionally biased region" description="Polar residues" evidence="1">
    <location>
        <begin position="577"/>
        <end position="588"/>
    </location>
</feature>
<dbReference type="NCBIfam" id="NF041494">
    <property type="entry name" value="MobH"/>
    <property type="match status" value="1"/>
</dbReference>
<dbReference type="InterPro" id="IPR011119">
    <property type="entry name" value="Unchr_helicase_relaxase_TraI"/>
</dbReference>
<sequence length="807" mass="86819">MAMSPTAEHMLLLSAAFIGGLSVVWALQRRSDVRAISKKPAGGTVPVISRPASHIRVQSFEEIVAATSTSSLLDSIERRTRLSQKAYNSDCLPVLRLLAEFVQMLPASESHHHAQPGGLWIHMLEVADAALAFRAGLELPRGVGTEDRKRLEHRCTYMVFIGALLHDVGKPVADLRVTVFPDDPRLGKPWAALAGPMEVGQYYRVEFAPKDEREYQLHQRLPAILAQRFVPEHTIKWLGDEPQLLGELFKYLSSEDAPQSFLPDIVRQADAASVKRNLASGPRTRFATAKVVPLIERLMQGLRRMLAQGGLLPLNKPGAVGWVYDGAVWFVCARLADEIRDYLAQHESAEGIPSAAKNDRIFDEFQDYGACESNPDGSGAVWKIEVELDVGWKSPPLTVLKFPLVKLFGADQSTWPSPIVGSLKVLGSASKAAAANVVVAPAQTSEQGTGAVPQLTQPAAVSNASPGPAVKPLAQPLTTAGAAIKPVPVQPGPAITTVPSAGESAVKVEAPQPKAKAAPTSPQELPHDLAQSSSSLDMMAMPPDEEDAPAETVRHGGLPQPEGGDTDVAEPGKGPVSSPQPSTAQEQSDQPKDGEGAPFLREEDQADLSAMAGAPRQTAKAVNSVPLAMPVVMRDEAIAAPQQPHQKLKKSPRPAKDATPAATAFFVWLQTSVATGHLKYNEPQALVHFVPEGMLLLSPGVFRRFLEDHDGVESGPVAALKQTYGEKVMHRLQNEVAKSPYTLRNGDENLHYYAFTKHDGGISATSSFFLVPQPQLFFNPVPALNSRIVKTGRPARKLKPVGAQSKT</sequence>
<reference evidence="4 5" key="1">
    <citation type="submission" date="2019-03" db="EMBL/GenBank/DDBJ databases">
        <title>Genomic Encyclopedia of Type Strains, Phase IV (KMG-IV): sequencing the most valuable type-strain genomes for metagenomic binning, comparative biology and taxonomic classification.</title>
        <authorList>
            <person name="Goeker M."/>
        </authorList>
    </citation>
    <scope>NUCLEOTIDE SEQUENCE [LARGE SCALE GENOMIC DNA]</scope>
    <source>
        <strain evidence="4 5">DSM 11901</strain>
    </source>
</reference>
<evidence type="ECO:0000256" key="1">
    <source>
        <dbReference type="SAM" id="MobiDB-lite"/>
    </source>
</evidence>
<dbReference type="InterPro" id="IPR011093">
    <property type="entry name" value="TraI_2_C"/>
</dbReference>
<dbReference type="InterPro" id="IPR036390">
    <property type="entry name" value="WH_DNA-bd_sf"/>
</dbReference>
<accession>A0A4R6R5F4</accession>
<dbReference type="Pfam" id="PF07514">
    <property type="entry name" value="TraI_2"/>
    <property type="match status" value="1"/>
</dbReference>
<dbReference type="Pfam" id="PF07515">
    <property type="entry name" value="TraI_2_C"/>
    <property type="match status" value="1"/>
</dbReference>
<name>A0A4R6R5F4_9BURK</name>
<evidence type="ECO:0000313" key="5">
    <source>
        <dbReference type="Proteomes" id="UP000294593"/>
    </source>
</evidence>